<dbReference type="Gene3D" id="2.40.30.20">
    <property type="match status" value="1"/>
</dbReference>
<proteinExistence type="predicted"/>
<organism evidence="2 3">
    <name type="scientific">Candidatus Opimibacter skivensis</name>
    <dbReference type="NCBI Taxonomy" id="2982028"/>
    <lineage>
        <taxon>Bacteria</taxon>
        <taxon>Pseudomonadati</taxon>
        <taxon>Bacteroidota</taxon>
        <taxon>Saprospiria</taxon>
        <taxon>Saprospirales</taxon>
        <taxon>Saprospiraceae</taxon>
        <taxon>Candidatus Opimibacter</taxon>
    </lineage>
</organism>
<accession>A0A9D7SS19</accession>
<evidence type="ECO:0000313" key="2">
    <source>
        <dbReference type="EMBL" id="MBK9982022.1"/>
    </source>
</evidence>
<dbReference type="EMBL" id="JADKGY010000001">
    <property type="protein sequence ID" value="MBK9982022.1"/>
    <property type="molecule type" value="Genomic_DNA"/>
</dbReference>
<dbReference type="Proteomes" id="UP000808337">
    <property type="component" value="Unassembled WGS sequence"/>
</dbReference>
<dbReference type="PROSITE" id="PS51688">
    <property type="entry name" value="ICA"/>
    <property type="match status" value="1"/>
</dbReference>
<evidence type="ECO:0000313" key="3">
    <source>
        <dbReference type="Proteomes" id="UP000808337"/>
    </source>
</evidence>
<feature type="domain" description="Peptidase S74" evidence="1">
    <location>
        <begin position="1"/>
        <end position="121"/>
    </location>
</feature>
<evidence type="ECO:0000259" key="1">
    <source>
        <dbReference type="PROSITE" id="PS51688"/>
    </source>
</evidence>
<reference evidence="2 3" key="1">
    <citation type="submission" date="2020-10" db="EMBL/GenBank/DDBJ databases">
        <title>Connecting structure to function with the recovery of over 1000 high-quality activated sludge metagenome-assembled genomes encoding full-length rRNA genes using long-read sequencing.</title>
        <authorList>
            <person name="Singleton C.M."/>
            <person name="Petriglieri F."/>
            <person name="Kristensen J.M."/>
            <person name="Kirkegaard R.H."/>
            <person name="Michaelsen T.Y."/>
            <person name="Andersen M.H."/>
            <person name="Karst S.M."/>
            <person name="Dueholm M.S."/>
            <person name="Nielsen P.H."/>
            <person name="Albertsen M."/>
        </authorList>
    </citation>
    <scope>NUCLEOTIDE SEQUENCE [LARGE SCALE GENOMIC DNA]</scope>
    <source>
        <strain evidence="2">Ribe_18-Q3-R11-54_MAXAC.273</strain>
    </source>
</reference>
<dbReference type="InterPro" id="IPR023366">
    <property type="entry name" value="ATP_synth_asu-like_sf"/>
</dbReference>
<comment type="caution">
    <text evidence="2">The sequence shown here is derived from an EMBL/GenBank/DDBJ whole genome shotgun (WGS) entry which is preliminary data.</text>
</comment>
<name>A0A9D7SS19_9BACT</name>
<protein>
    <recommendedName>
        <fullName evidence="1">Peptidase S74 domain-containing protein</fullName>
    </recommendedName>
</protein>
<dbReference type="InterPro" id="IPR030392">
    <property type="entry name" value="S74_ICA"/>
</dbReference>
<sequence length="169" mass="18203">MKEIYPSAVGQNSGVIPSVYALAEKQTASSNSTEIVTGQAHGFSTGEQVKLILENKGEQLVDVTVIDAHTFTVNKSITAKIFVYGKKVDDLLNVDYDAISMLNVSATQELSKQIDILKAANSKLVADNETLKAESTSTTTTVQLLESRLTDLEAKLNSLLTPSVVQNNK</sequence>
<dbReference type="AlphaFoldDB" id="A0A9D7SS19"/>
<gene>
    <name evidence="2" type="ORF">IPP15_06270</name>
</gene>